<proteinExistence type="predicted"/>
<reference evidence="2" key="1">
    <citation type="submission" date="2022-10" db="EMBL/GenBank/DDBJ databases">
        <title>Genome assembly of Pristionchus species.</title>
        <authorList>
            <person name="Yoshida K."/>
            <person name="Sommer R.J."/>
        </authorList>
    </citation>
    <scope>NUCLEOTIDE SEQUENCE [LARGE SCALE GENOMIC DNA]</scope>
    <source>
        <strain evidence="2">RS5460</strain>
    </source>
</reference>
<dbReference type="InterPro" id="IPR011333">
    <property type="entry name" value="SKP1/BTB/POZ_sf"/>
</dbReference>
<dbReference type="Gene3D" id="3.30.710.10">
    <property type="entry name" value="Potassium Channel Kv1.1, Chain A"/>
    <property type="match status" value="1"/>
</dbReference>
<dbReference type="PANTHER" id="PTHR47022">
    <property type="entry name" value="BTB AND MATH DOMAIN-CONTAINING PROTEIN 36-RELATED"/>
    <property type="match status" value="1"/>
</dbReference>
<feature type="non-terminal residue" evidence="1">
    <location>
        <position position="1"/>
    </location>
</feature>
<accession>A0AAN5D503</accession>
<dbReference type="PANTHER" id="PTHR47022:SF1">
    <property type="entry name" value="BTB AND MATH DOMAIN-CONTAINING PROTEIN 36-RELATED"/>
    <property type="match status" value="1"/>
</dbReference>
<evidence type="ECO:0000313" key="2">
    <source>
        <dbReference type="Proteomes" id="UP001328107"/>
    </source>
</evidence>
<protein>
    <recommendedName>
        <fullName evidence="3">BTB domain-containing protein</fullName>
    </recommendedName>
</protein>
<comment type="caution">
    <text evidence="1">The sequence shown here is derived from an EMBL/GenBank/DDBJ whole genome shotgun (WGS) entry which is preliminary data.</text>
</comment>
<dbReference type="Proteomes" id="UP001328107">
    <property type="component" value="Unassembled WGS sequence"/>
</dbReference>
<keyword evidence="2" id="KW-1185">Reference proteome</keyword>
<dbReference type="EMBL" id="BTRK01000006">
    <property type="protein sequence ID" value="GMR56778.1"/>
    <property type="molecule type" value="Genomic_DNA"/>
</dbReference>
<gene>
    <name evidence="1" type="ORF">PMAYCL1PPCAC_26973</name>
</gene>
<sequence length="106" mass="12008">DLLNLLNLGTVDITDRSVSYLLKLSDQFQIERVLNLCEKHLLKSTGFDEMNKLLLADQFIFKSLKELVLQSFSTLTDLAAKLKSPEYENLSSDMKAAICDRLAKLV</sequence>
<evidence type="ECO:0000313" key="1">
    <source>
        <dbReference type="EMBL" id="GMR56778.1"/>
    </source>
</evidence>
<name>A0AAN5D503_9BILA</name>
<evidence type="ECO:0008006" key="3">
    <source>
        <dbReference type="Google" id="ProtNLM"/>
    </source>
</evidence>
<dbReference type="AlphaFoldDB" id="A0AAN5D503"/>
<organism evidence="1 2">
    <name type="scientific">Pristionchus mayeri</name>
    <dbReference type="NCBI Taxonomy" id="1317129"/>
    <lineage>
        <taxon>Eukaryota</taxon>
        <taxon>Metazoa</taxon>
        <taxon>Ecdysozoa</taxon>
        <taxon>Nematoda</taxon>
        <taxon>Chromadorea</taxon>
        <taxon>Rhabditida</taxon>
        <taxon>Rhabditina</taxon>
        <taxon>Diplogasteromorpha</taxon>
        <taxon>Diplogasteroidea</taxon>
        <taxon>Neodiplogasteridae</taxon>
        <taxon>Pristionchus</taxon>
    </lineage>
</organism>